<dbReference type="AlphaFoldDB" id="A0A4Z2JBF6"/>
<keyword evidence="3" id="KW-1185">Reference proteome</keyword>
<feature type="region of interest" description="Disordered" evidence="1">
    <location>
        <begin position="58"/>
        <end position="97"/>
    </location>
</feature>
<evidence type="ECO:0000313" key="2">
    <source>
        <dbReference type="EMBL" id="TNN87331.1"/>
    </source>
</evidence>
<comment type="caution">
    <text evidence="2">The sequence shown here is derived from an EMBL/GenBank/DDBJ whole genome shotgun (WGS) entry which is preliminary data.</text>
</comment>
<name>A0A4Z2JBF6_9TELE</name>
<evidence type="ECO:0000256" key="1">
    <source>
        <dbReference type="SAM" id="MobiDB-lite"/>
    </source>
</evidence>
<dbReference type="EMBL" id="SRLO01000011">
    <property type="protein sequence ID" value="TNN87331.1"/>
    <property type="molecule type" value="Genomic_DNA"/>
</dbReference>
<dbReference type="Proteomes" id="UP000314294">
    <property type="component" value="Unassembled WGS sequence"/>
</dbReference>
<feature type="compositionally biased region" description="Polar residues" evidence="1">
    <location>
        <begin position="83"/>
        <end position="97"/>
    </location>
</feature>
<proteinExistence type="predicted"/>
<protein>
    <submittedName>
        <fullName evidence="2">Uncharacterized protein</fullName>
    </submittedName>
</protein>
<organism evidence="2 3">
    <name type="scientific">Liparis tanakae</name>
    <name type="common">Tanaka's snailfish</name>
    <dbReference type="NCBI Taxonomy" id="230148"/>
    <lineage>
        <taxon>Eukaryota</taxon>
        <taxon>Metazoa</taxon>
        <taxon>Chordata</taxon>
        <taxon>Craniata</taxon>
        <taxon>Vertebrata</taxon>
        <taxon>Euteleostomi</taxon>
        <taxon>Actinopterygii</taxon>
        <taxon>Neopterygii</taxon>
        <taxon>Teleostei</taxon>
        <taxon>Neoteleostei</taxon>
        <taxon>Acanthomorphata</taxon>
        <taxon>Eupercaria</taxon>
        <taxon>Perciformes</taxon>
        <taxon>Cottioidei</taxon>
        <taxon>Cottales</taxon>
        <taxon>Liparidae</taxon>
        <taxon>Liparis</taxon>
    </lineage>
</organism>
<sequence>MKQIEFTSRRAETRVEPVGLGRSAPGRNSKGPCSKTTGLESRSKRKTMRLWRGSGRLKLPLQDFTGPGRIPQDLPGVHKDPKGNQSTTGSPEADNTI</sequence>
<gene>
    <name evidence="2" type="ORF">EYF80_002532</name>
</gene>
<evidence type="ECO:0000313" key="3">
    <source>
        <dbReference type="Proteomes" id="UP000314294"/>
    </source>
</evidence>
<accession>A0A4Z2JBF6</accession>
<feature type="region of interest" description="Disordered" evidence="1">
    <location>
        <begin position="1"/>
        <end position="44"/>
    </location>
</feature>
<reference evidence="2 3" key="1">
    <citation type="submission" date="2019-03" db="EMBL/GenBank/DDBJ databases">
        <title>First draft genome of Liparis tanakae, snailfish: a comprehensive survey of snailfish specific genes.</title>
        <authorList>
            <person name="Kim W."/>
            <person name="Song I."/>
            <person name="Jeong J.-H."/>
            <person name="Kim D."/>
            <person name="Kim S."/>
            <person name="Ryu S."/>
            <person name="Song J.Y."/>
            <person name="Lee S.K."/>
        </authorList>
    </citation>
    <scope>NUCLEOTIDE SEQUENCE [LARGE SCALE GENOMIC DNA]</scope>
    <source>
        <tissue evidence="2">Muscle</tissue>
    </source>
</reference>